<dbReference type="AlphaFoldDB" id="A0A814QYI7"/>
<dbReference type="GO" id="GO:0006814">
    <property type="term" value="P:sodium ion transport"/>
    <property type="evidence" value="ECO:0007669"/>
    <property type="project" value="UniProtKB-KW"/>
</dbReference>
<organism evidence="13 14">
    <name type="scientific">Rotaria sordida</name>
    <dbReference type="NCBI Taxonomy" id="392033"/>
    <lineage>
        <taxon>Eukaryota</taxon>
        <taxon>Metazoa</taxon>
        <taxon>Spiralia</taxon>
        <taxon>Gnathifera</taxon>
        <taxon>Rotifera</taxon>
        <taxon>Eurotatoria</taxon>
        <taxon>Bdelloidea</taxon>
        <taxon>Philodinida</taxon>
        <taxon>Philodinidae</taxon>
        <taxon>Rotaria</taxon>
    </lineage>
</organism>
<gene>
    <name evidence="13" type="ORF">ZHD862_LOCUS18885</name>
</gene>
<feature type="transmembrane region" description="Helical" evidence="12">
    <location>
        <begin position="153"/>
        <end position="175"/>
    </location>
</feature>
<feature type="transmembrane region" description="Helical" evidence="12">
    <location>
        <begin position="187"/>
        <end position="211"/>
    </location>
</feature>
<comment type="similarity">
    <text evidence="2 11">Belongs to the sodium:solute symporter (SSF) (TC 2.A.21) family.</text>
</comment>
<evidence type="ECO:0000256" key="4">
    <source>
        <dbReference type="ARBA" id="ARBA00022475"/>
    </source>
</evidence>
<keyword evidence="10" id="KW-0739">Sodium transport</keyword>
<keyword evidence="9 12" id="KW-0472">Membrane</keyword>
<feature type="transmembrane region" description="Helical" evidence="12">
    <location>
        <begin position="378"/>
        <end position="399"/>
    </location>
</feature>
<comment type="subcellular location">
    <subcellularLocation>
        <location evidence="1">Cell membrane</location>
        <topology evidence="1">Multi-pass membrane protein</topology>
    </subcellularLocation>
</comment>
<keyword evidence="5 12" id="KW-0812">Transmembrane</keyword>
<feature type="transmembrane region" description="Helical" evidence="12">
    <location>
        <begin position="405"/>
        <end position="426"/>
    </location>
</feature>
<proteinExistence type="inferred from homology"/>
<evidence type="ECO:0000256" key="2">
    <source>
        <dbReference type="ARBA" id="ARBA00006434"/>
    </source>
</evidence>
<feature type="transmembrane region" description="Helical" evidence="12">
    <location>
        <begin position="118"/>
        <end position="141"/>
    </location>
</feature>
<keyword evidence="8" id="KW-0406">Ion transport</keyword>
<evidence type="ECO:0000256" key="5">
    <source>
        <dbReference type="ARBA" id="ARBA00022692"/>
    </source>
</evidence>
<dbReference type="PROSITE" id="PS50283">
    <property type="entry name" value="NA_SOLUT_SYMP_3"/>
    <property type="match status" value="1"/>
</dbReference>
<evidence type="ECO:0000256" key="1">
    <source>
        <dbReference type="ARBA" id="ARBA00004651"/>
    </source>
</evidence>
<evidence type="ECO:0000256" key="6">
    <source>
        <dbReference type="ARBA" id="ARBA00022989"/>
    </source>
</evidence>
<evidence type="ECO:0000313" key="14">
    <source>
        <dbReference type="Proteomes" id="UP000663864"/>
    </source>
</evidence>
<feature type="transmembrane region" description="Helical" evidence="12">
    <location>
        <begin position="231"/>
        <end position="253"/>
    </location>
</feature>
<evidence type="ECO:0000256" key="3">
    <source>
        <dbReference type="ARBA" id="ARBA00022448"/>
    </source>
</evidence>
<feature type="transmembrane region" description="Helical" evidence="12">
    <location>
        <begin position="6"/>
        <end position="26"/>
    </location>
</feature>
<dbReference type="Gene3D" id="1.20.1730.10">
    <property type="entry name" value="Sodium/glucose cotransporter"/>
    <property type="match status" value="1"/>
</dbReference>
<reference evidence="13" key="1">
    <citation type="submission" date="2021-02" db="EMBL/GenBank/DDBJ databases">
        <authorList>
            <person name="Nowell W R."/>
        </authorList>
    </citation>
    <scope>NUCLEOTIDE SEQUENCE</scope>
</reference>
<dbReference type="InterPro" id="IPR051163">
    <property type="entry name" value="Sodium:Solute_Symporter_SSF"/>
</dbReference>
<evidence type="ECO:0000256" key="11">
    <source>
        <dbReference type="RuleBase" id="RU362091"/>
    </source>
</evidence>
<name>A0A814QYI7_9BILA</name>
<dbReference type="InterPro" id="IPR001734">
    <property type="entry name" value="Na/solute_symporter"/>
</dbReference>
<evidence type="ECO:0000256" key="9">
    <source>
        <dbReference type="ARBA" id="ARBA00023136"/>
    </source>
</evidence>
<dbReference type="GO" id="GO:0015293">
    <property type="term" value="F:symporter activity"/>
    <property type="evidence" value="ECO:0007669"/>
    <property type="project" value="TreeGrafter"/>
</dbReference>
<dbReference type="PANTHER" id="PTHR42985">
    <property type="entry name" value="SODIUM-COUPLED MONOCARBOXYLATE TRANSPORTER"/>
    <property type="match status" value="1"/>
</dbReference>
<dbReference type="NCBIfam" id="TIGR00813">
    <property type="entry name" value="sss"/>
    <property type="match status" value="1"/>
</dbReference>
<dbReference type="CDD" id="cd11492">
    <property type="entry name" value="SLC5sbd_NIS-SMVT"/>
    <property type="match status" value="1"/>
</dbReference>
<dbReference type="Proteomes" id="UP000663864">
    <property type="component" value="Unassembled WGS sequence"/>
</dbReference>
<dbReference type="GO" id="GO:0005886">
    <property type="term" value="C:plasma membrane"/>
    <property type="evidence" value="ECO:0007669"/>
    <property type="project" value="UniProtKB-SubCell"/>
</dbReference>
<feature type="transmembrane region" description="Helical" evidence="12">
    <location>
        <begin position="327"/>
        <end position="358"/>
    </location>
</feature>
<keyword evidence="6 12" id="KW-1133">Transmembrane helix</keyword>
<keyword evidence="3" id="KW-0813">Transport</keyword>
<keyword evidence="4" id="KW-1003">Cell membrane</keyword>
<evidence type="ECO:0000256" key="8">
    <source>
        <dbReference type="ARBA" id="ARBA00023065"/>
    </source>
</evidence>
<protein>
    <recommendedName>
        <fullName evidence="15">Sodium-dependent multivitamin transporter</fullName>
    </recommendedName>
</protein>
<keyword evidence="7" id="KW-0915">Sodium</keyword>
<evidence type="ECO:0000313" key="13">
    <source>
        <dbReference type="EMBL" id="CAF1125949.1"/>
    </source>
</evidence>
<feature type="transmembrane region" description="Helical" evidence="12">
    <location>
        <begin position="47"/>
        <end position="65"/>
    </location>
</feature>
<comment type="caution">
    <text evidence="13">The sequence shown here is derived from an EMBL/GenBank/DDBJ whole genome shotgun (WGS) entry which is preliminary data.</text>
</comment>
<dbReference type="InterPro" id="IPR038377">
    <property type="entry name" value="Na/Glc_symporter_sf"/>
</dbReference>
<dbReference type="EMBL" id="CAJNOT010001001">
    <property type="protein sequence ID" value="CAF1125949.1"/>
    <property type="molecule type" value="Genomic_DNA"/>
</dbReference>
<feature type="transmembrane region" description="Helical" evidence="12">
    <location>
        <begin position="71"/>
        <end position="97"/>
    </location>
</feature>
<feature type="transmembrane region" description="Helical" evidence="12">
    <location>
        <begin position="506"/>
        <end position="527"/>
    </location>
</feature>
<evidence type="ECO:0000256" key="7">
    <source>
        <dbReference type="ARBA" id="ARBA00023053"/>
    </source>
</evidence>
<feature type="transmembrane region" description="Helical" evidence="12">
    <location>
        <begin position="438"/>
        <end position="460"/>
    </location>
</feature>
<evidence type="ECO:0000256" key="12">
    <source>
        <dbReference type="SAM" id="Phobius"/>
    </source>
</evidence>
<sequence>MYLGWIDYGVLVLLLIISGAIGIYQGCLRSKKVSTQEFLVGDGQMKILPTAMSLLASLTSAASLLGMPVEVYYYGTMFIYCVFSWLISTYITMKFFIPKYHYIGCVSIYAYLEERFSLTIRILVTSSYIVITVLYMAVIIYGPSLALSQVTGLNIWIAVGSCGLVCTIYTSFGGIKAVIWTDVIQSLVMFIGLILSIIFGIIDAGGLSIVFEKLKNGNRLQFSVITVDPSIRYTIWSVLIGVTFSSTAQYACIQTQAQRYMCVKNTKSAQKVVWIHYGMNVFMQMLFLFVGCLLYAKYNQCDPLQAKMISRSDQLYPLFVIETLGKYYGLTGIFIACILSATLSTYSSGVNSIATVIIEDIYKRLSNKHTMSNEHQLILSKVLSAIFGCLTVLMAFVVSYMKSNIITIIIQIFGAFAAPILGLYLLGLFTSRVKSRSALVAFFLCLIFQIFMLFGSIFTIKPTNKHGGRLATSLIGCIPSINVTHSKIIHTTNSNIFVSLFSISPLWFIFNGTMLTIILGIIFSFILDSKDSKIIDPLLLVSRYEIFPCLPKRTVIQKNNTISNNDNIIEHEPMI</sequence>
<accession>A0A814QYI7</accession>
<dbReference type="PANTHER" id="PTHR42985:SF40">
    <property type="entry name" value="LD47995P-RELATED"/>
    <property type="match status" value="1"/>
</dbReference>
<dbReference type="Pfam" id="PF00474">
    <property type="entry name" value="SSF"/>
    <property type="match status" value="1"/>
</dbReference>
<feature type="transmembrane region" description="Helical" evidence="12">
    <location>
        <begin position="274"/>
        <end position="296"/>
    </location>
</feature>
<evidence type="ECO:0008006" key="15">
    <source>
        <dbReference type="Google" id="ProtNLM"/>
    </source>
</evidence>
<evidence type="ECO:0000256" key="10">
    <source>
        <dbReference type="ARBA" id="ARBA00023201"/>
    </source>
</evidence>